<keyword evidence="2" id="KW-1185">Reference proteome</keyword>
<evidence type="ECO:0000313" key="1">
    <source>
        <dbReference type="EMBL" id="EPS70147.1"/>
    </source>
</evidence>
<dbReference type="AlphaFoldDB" id="S8EC49"/>
<protein>
    <recommendedName>
        <fullName evidence="3">Endonuclease/exonuclease/phosphatase domain-containing protein</fullName>
    </recommendedName>
</protein>
<evidence type="ECO:0008006" key="3">
    <source>
        <dbReference type="Google" id="ProtNLM"/>
    </source>
</evidence>
<feature type="non-terminal residue" evidence="1">
    <location>
        <position position="1"/>
    </location>
</feature>
<name>S8EC49_9LAMI</name>
<dbReference type="Gene3D" id="3.60.10.10">
    <property type="entry name" value="Endonuclease/exonuclease/phosphatase"/>
    <property type="match status" value="1"/>
</dbReference>
<dbReference type="PANTHER" id="PTHR33710">
    <property type="entry name" value="BNAC02G09200D PROTEIN"/>
    <property type="match status" value="1"/>
</dbReference>
<sequence length="395" mass="45514">QPWLVAGDFNEVMMPNEFESAHLRAQSQMQSFRQALNDCSLHDLGYCGFPFTWCNNRKSPDTVRARLDRAVATKEWSHLYPRAIVKHLPHGSSDHLPLLVVVDPIIPVSPRPTKRRFRFEAFWTTIPGCENVVKQSWSSSYIPDSLTRRIWTTRVSLLKWYQAKVGPIKARLIRISQELDELSRLPITDAVQSSEIRLKAEQESLWKQEELYWKQRGKAHWLRCGDRNTAFFHASASEKRSQNRITGIRNEQGHWETTHTAVRSTFLAYYQRLFASSVPDLTLMDRLLSIIPCTVTESMRTILERPYTAAEVWPAIRSMKPLSSPGPDGLPPLFYQKYWHTVGPATTNAVLKLLNNGNMEPRMNHSYIALIPKIPDPQEPAHFRPISLSNVVYKI</sequence>
<feature type="non-terminal residue" evidence="1">
    <location>
        <position position="395"/>
    </location>
</feature>
<comment type="caution">
    <text evidence="1">The sequence shown here is derived from an EMBL/GenBank/DDBJ whole genome shotgun (WGS) entry which is preliminary data.</text>
</comment>
<dbReference type="PANTHER" id="PTHR33710:SF71">
    <property type="entry name" value="ENDONUCLEASE_EXONUCLEASE_PHOSPHATASE DOMAIN-CONTAINING PROTEIN"/>
    <property type="match status" value="1"/>
</dbReference>
<evidence type="ECO:0000313" key="2">
    <source>
        <dbReference type="Proteomes" id="UP000015453"/>
    </source>
</evidence>
<accession>S8EC49</accession>
<dbReference type="SUPFAM" id="SSF56219">
    <property type="entry name" value="DNase I-like"/>
    <property type="match status" value="1"/>
</dbReference>
<dbReference type="EMBL" id="AUSU01001805">
    <property type="protein sequence ID" value="EPS70147.1"/>
    <property type="molecule type" value="Genomic_DNA"/>
</dbReference>
<organism evidence="1 2">
    <name type="scientific">Genlisea aurea</name>
    <dbReference type="NCBI Taxonomy" id="192259"/>
    <lineage>
        <taxon>Eukaryota</taxon>
        <taxon>Viridiplantae</taxon>
        <taxon>Streptophyta</taxon>
        <taxon>Embryophyta</taxon>
        <taxon>Tracheophyta</taxon>
        <taxon>Spermatophyta</taxon>
        <taxon>Magnoliopsida</taxon>
        <taxon>eudicotyledons</taxon>
        <taxon>Gunneridae</taxon>
        <taxon>Pentapetalae</taxon>
        <taxon>asterids</taxon>
        <taxon>lamiids</taxon>
        <taxon>Lamiales</taxon>
        <taxon>Lentibulariaceae</taxon>
        <taxon>Genlisea</taxon>
    </lineage>
</organism>
<dbReference type="OrthoDB" id="1748181at2759"/>
<dbReference type="Proteomes" id="UP000015453">
    <property type="component" value="Unassembled WGS sequence"/>
</dbReference>
<proteinExistence type="predicted"/>
<dbReference type="InterPro" id="IPR036691">
    <property type="entry name" value="Endo/exonu/phosph_ase_sf"/>
</dbReference>
<reference evidence="1 2" key="1">
    <citation type="journal article" date="2013" name="BMC Genomics">
        <title>The miniature genome of a carnivorous plant Genlisea aurea contains a low number of genes and short non-coding sequences.</title>
        <authorList>
            <person name="Leushkin E.V."/>
            <person name="Sutormin R.A."/>
            <person name="Nabieva E.R."/>
            <person name="Penin A.A."/>
            <person name="Kondrashov A.S."/>
            <person name="Logacheva M.D."/>
        </authorList>
    </citation>
    <scope>NUCLEOTIDE SEQUENCE [LARGE SCALE GENOMIC DNA]</scope>
</reference>
<gene>
    <name evidence="1" type="ORF">M569_04615</name>
</gene>